<protein>
    <recommendedName>
        <fullName evidence="5">NarX-like N-terminal domain-containing protein</fullName>
    </recommendedName>
</protein>
<feature type="domain" description="NarX-like N-terminal" evidence="5">
    <location>
        <begin position="27"/>
        <end position="120"/>
    </location>
</feature>
<evidence type="ECO:0000259" key="5">
    <source>
        <dbReference type="Pfam" id="PF13675"/>
    </source>
</evidence>
<gene>
    <name evidence="6" type="ORF">MNBD_GAMMA09-839</name>
</gene>
<keyword evidence="2" id="KW-0812">Transmembrane</keyword>
<dbReference type="AlphaFoldDB" id="A0A3B0XNM3"/>
<evidence type="ECO:0000256" key="3">
    <source>
        <dbReference type="ARBA" id="ARBA00022989"/>
    </source>
</evidence>
<reference evidence="6" key="1">
    <citation type="submission" date="2018-06" db="EMBL/GenBank/DDBJ databases">
        <authorList>
            <person name="Zhirakovskaya E."/>
        </authorList>
    </citation>
    <scope>NUCLEOTIDE SEQUENCE</scope>
</reference>
<keyword evidence="3" id="KW-1133">Transmembrane helix</keyword>
<dbReference type="InterPro" id="IPR042295">
    <property type="entry name" value="NarX-like_N_sf"/>
</dbReference>
<name>A0A3B0XNM3_9ZZZZ</name>
<dbReference type="Gene3D" id="1.20.120.960">
    <property type="entry name" value="Histidine kinase NarX, sensor domain"/>
    <property type="match status" value="1"/>
</dbReference>
<sequence length="260" mass="29542">MPLNKIICISVLFYLLLFSVRSYAEINTVSEAINKAGQQRMLSQRVVATYCQLGLDIQAKKSKGQLRRAIKKFDENLLELNEYKSNEKVNKQLQIVADAWQPVKKIALAPVHKDKAEELRALAENVLSESHKMVVILQDESNLKEIALVNIAGRQRMLSQRLSSLYMLQSWGFSRAEYASDYILSIDEFSVALSELNKSTVNTAEIKSMLKAAKKQFAMLRKSLQQKNGVYIPLMVKMSADKLLLIMDEITHKYEKLLAG</sequence>
<evidence type="ECO:0000256" key="1">
    <source>
        <dbReference type="ARBA" id="ARBA00004141"/>
    </source>
</evidence>
<proteinExistence type="predicted"/>
<evidence type="ECO:0000256" key="2">
    <source>
        <dbReference type="ARBA" id="ARBA00022692"/>
    </source>
</evidence>
<evidence type="ECO:0000256" key="4">
    <source>
        <dbReference type="ARBA" id="ARBA00023136"/>
    </source>
</evidence>
<dbReference type="InterPro" id="IPR029095">
    <property type="entry name" value="NarX-like_N"/>
</dbReference>
<dbReference type="GO" id="GO:0016020">
    <property type="term" value="C:membrane"/>
    <property type="evidence" value="ECO:0007669"/>
    <property type="project" value="UniProtKB-SubCell"/>
</dbReference>
<keyword evidence="4" id="KW-0472">Membrane</keyword>
<dbReference type="EMBL" id="UOFI01000041">
    <property type="protein sequence ID" value="VAW63499.1"/>
    <property type="molecule type" value="Genomic_DNA"/>
</dbReference>
<feature type="domain" description="NarX-like N-terminal" evidence="5">
    <location>
        <begin position="147"/>
        <end position="223"/>
    </location>
</feature>
<organism evidence="6">
    <name type="scientific">hydrothermal vent metagenome</name>
    <dbReference type="NCBI Taxonomy" id="652676"/>
    <lineage>
        <taxon>unclassified sequences</taxon>
        <taxon>metagenomes</taxon>
        <taxon>ecological metagenomes</taxon>
    </lineage>
</organism>
<evidence type="ECO:0000313" key="6">
    <source>
        <dbReference type="EMBL" id="VAW63499.1"/>
    </source>
</evidence>
<dbReference type="Pfam" id="PF13675">
    <property type="entry name" value="PilJ"/>
    <property type="match status" value="2"/>
</dbReference>
<comment type="subcellular location">
    <subcellularLocation>
        <location evidence="1">Membrane</location>
        <topology evidence="1">Multi-pass membrane protein</topology>
    </subcellularLocation>
</comment>
<accession>A0A3B0XNM3</accession>